<dbReference type="Gene3D" id="2.60.40.10">
    <property type="entry name" value="Immunoglobulins"/>
    <property type="match status" value="1"/>
</dbReference>
<proteinExistence type="predicted"/>
<protein>
    <submittedName>
        <fullName evidence="3">Uncharacterized protein LOC129922676 isoform X1</fullName>
    </submittedName>
</protein>
<dbReference type="RefSeq" id="XP_055865369.1">
    <property type="nucleotide sequence ID" value="XM_056009394.1"/>
</dbReference>
<name>A0A9W2YRW4_BIOGL</name>
<dbReference type="OrthoDB" id="10280284at2759"/>
<feature type="signal peptide" evidence="1">
    <location>
        <begin position="1"/>
        <end position="27"/>
    </location>
</feature>
<gene>
    <name evidence="3" type="primary">LOC129922676</name>
</gene>
<keyword evidence="1" id="KW-0732">Signal</keyword>
<organism evidence="2 3">
    <name type="scientific">Biomphalaria glabrata</name>
    <name type="common">Bloodfluke planorb</name>
    <name type="synonym">Freshwater snail</name>
    <dbReference type="NCBI Taxonomy" id="6526"/>
    <lineage>
        <taxon>Eukaryota</taxon>
        <taxon>Metazoa</taxon>
        <taxon>Spiralia</taxon>
        <taxon>Lophotrochozoa</taxon>
        <taxon>Mollusca</taxon>
        <taxon>Gastropoda</taxon>
        <taxon>Heterobranchia</taxon>
        <taxon>Euthyneura</taxon>
        <taxon>Panpulmonata</taxon>
        <taxon>Hygrophila</taxon>
        <taxon>Lymnaeoidea</taxon>
        <taxon>Planorbidae</taxon>
        <taxon>Biomphalaria</taxon>
    </lineage>
</organism>
<keyword evidence="2" id="KW-1185">Reference proteome</keyword>
<evidence type="ECO:0000313" key="2">
    <source>
        <dbReference type="Proteomes" id="UP001165740"/>
    </source>
</evidence>
<evidence type="ECO:0000313" key="3">
    <source>
        <dbReference type="RefSeq" id="XP_055865369.1"/>
    </source>
</evidence>
<dbReference type="SUPFAM" id="SSF48726">
    <property type="entry name" value="Immunoglobulin"/>
    <property type="match status" value="1"/>
</dbReference>
<evidence type="ECO:0000256" key="1">
    <source>
        <dbReference type="SAM" id="SignalP"/>
    </source>
</evidence>
<dbReference type="InterPro" id="IPR036179">
    <property type="entry name" value="Ig-like_dom_sf"/>
</dbReference>
<reference evidence="3" key="1">
    <citation type="submission" date="2025-08" db="UniProtKB">
        <authorList>
            <consortium name="RefSeq"/>
        </authorList>
    </citation>
    <scope>IDENTIFICATION</scope>
</reference>
<dbReference type="InterPro" id="IPR013783">
    <property type="entry name" value="Ig-like_fold"/>
</dbReference>
<sequence length="338" mass="38448">MFLPEDYFHNIAFILFVLITRFVKSKSDVLNCTVSEDCNVGQVQALVSDAETASADFYLTKDKHEVLSCRRSSKCDISSRYNDITVDDAMINGSRVIVLTMHLLNGRVSPEGLWSLHYLHLSKLNIQKTCYLDFKENLIFRINGHKAQTMDVKEASDLTFLCRLNHLAVDLLTITKDGWKLVDSRNETLHFENPQVACRDSGTYQCLGSNVKSYVSSIRVLCAPTIIDRPLNRETVFPNDIIDLKVRANPAPVLMVSWYGTQSFFNCSVTFPNTENQTKYLCQETTLEITLAKLRQFHWDVTLSNFQDIALNGTIDLVISNGVRPDSLLRFRVDQNSK</sequence>
<dbReference type="AlphaFoldDB" id="A0A9W2YRW4"/>
<accession>A0A9W2YRW4</accession>
<dbReference type="Proteomes" id="UP001165740">
    <property type="component" value="Chromosome 14"/>
</dbReference>
<dbReference type="GeneID" id="129922676"/>
<feature type="chain" id="PRO_5040824284" evidence="1">
    <location>
        <begin position="28"/>
        <end position="338"/>
    </location>
</feature>